<dbReference type="InterPro" id="IPR038475">
    <property type="entry name" value="RecG_C_sf"/>
</dbReference>
<dbReference type="InterPro" id="IPR036388">
    <property type="entry name" value="WH-like_DNA-bd_sf"/>
</dbReference>
<dbReference type="AlphaFoldDB" id="A0A540R9I4"/>
<comment type="caution">
    <text evidence="4">The sequence shown here is derived from an EMBL/GenBank/DDBJ whole genome shotgun (WGS) entry which is preliminary data.</text>
</comment>
<dbReference type="InterPro" id="IPR038461">
    <property type="entry name" value="Schlafen_AlbA_2_dom_sf"/>
</dbReference>
<reference evidence="4 5" key="1">
    <citation type="submission" date="2019-06" db="EMBL/GenBank/DDBJ databases">
        <title>Draft genome of C. phoceense Strain 272.</title>
        <authorList>
            <person name="Pacheco L.G.C."/>
            <person name="Barberis C.M."/>
            <person name="Almuzara M.N."/>
            <person name="Traglia G.M."/>
            <person name="Santos C.S."/>
            <person name="Rocha D.J.P.G."/>
            <person name="Aguiar E.R.G.R."/>
            <person name="Vay C.A."/>
        </authorList>
    </citation>
    <scope>NUCLEOTIDE SEQUENCE [LARGE SCALE GENOMIC DNA]</scope>
    <source>
        <strain evidence="4 5">272</strain>
    </source>
</reference>
<dbReference type="Gene3D" id="3.30.950.30">
    <property type="entry name" value="Schlafen, AAA domain"/>
    <property type="match status" value="1"/>
</dbReference>
<dbReference type="InterPro" id="IPR036390">
    <property type="entry name" value="WH_DNA-bd_sf"/>
</dbReference>
<evidence type="ECO:0000259" key="3">
    <source>
        <dbReference type="Pfam" id="PF12802"/>
    </source>
</evidence>
<evidence type="ECO:0000313" key="5">
    <source>
        <dbReference type="Proteomes" id="UP000318080"/>
    </source>
</evidence>
<dbReference type="Gene3D" id="3.30.565.60">
    <property type="match status" value="1"/>
</dbReference>
<feature type="region of interest" description="Disordered" evidence="1">
    <location>
        <begin position="566"/>
        <end position="590"/>
    </location>
</feature>
<accession>A0A540R9I4</accession>
<dbReference type="PANTHER" id="PTHR30595:SF6">
    <property type="entry name" value="SCHLAFEN ALBA-2 DOMAIN-CONTAINING PROTEIN"/>
    <property type="match status" value="1"/>
</dbReference>
<evidence type="ECO:0000256" key="1">
    <source>
        <dbReference type="SAM" id="MobiDB-lite"/>
    </source>
</evidence>
<feature type="domain" description="Schlafen AlbA-2" evidence="2">
    <location>
        <begin position="23"/>
        <end position="137"/>
    </location>
</feature>
<dbReference type="RefSeq" id="WP_066489943.1">
    <property type="nucleotide sequence ID" value="NZ_LT596207.1"/>
</dbReference>
<proteinExistence type="predicted"/>
<sequence length="590" mass="64282">MSIIDVPELIALLRDTQNDTWNVEAKEASHQIPESIDETLCAFANMPDGGTLILGVAENGGAFDVTGVWDPKAAQSAIASKARERITPPLQLGAVEVTIVEGKPVVAAIVPPQPSEHRPFRVGKFGKAYIRSGDGDYDLSPQEELFLVGERQQPHADRTPVEGATVQHDLVDDLLQQYLSAKKRDSRRLRDLDERTLHIRTNVIDPDTGFVTTAALYAFGEQPQQFLPNLVVKARAINPQVDTAQRLTDRREFTGPVPDLLDSAREWVSAQLRVGVTFRDGNGIDVPELPPIAIREIIANALVHRDLSAASYGMYTQLIKQPTKLIVESPGGLWGITKNQLGYTSPRARNAILYSMCAALTTDNGYRVIEAQATGIPAARAALAEAFLPAPHFDDQITKFTAILTSSSLLSDTDLRWLGQLPGSDTLSVAQKHALIAMRHGEEITNSSYRSAFPMDSVNARAELQQLVKYGLADAAGSGRGTTYRAPSDNDEALIETVASGAAQAAAASADDHAKRSTYLSAAEKDKRILTALRAAQHGLTRKELERETGLTRGQINPRIAKLSEKEMIRKTPSKSDSRSQIYSIGPREF</sequence>
<feature type="compositionally biased region" description="Basic and acidic residues" evidence="1">
    <location>
        <begin position="566"/>
        <end position="578"/>
    </location>
</feature>
<dbReference type="EMBL" id="VHIR01000002">
    <property type="protein sequence ID" value="TQE44405.1"/>
    <property type="molecule type" value="Genomic_DNA"/>
</dbReference>
<dbReference type="Pfam" id="PF13749">
    <property type="entry name" value="HATPase_c_4"/>
    <property type="match status" value="1"/>
</dbReference>
<name>A0A540R9I4_9CORY</name>
<dbReference type="InterPro" id="IPR000835">
    <property type="entry name" value="HTH_MarR-typ"/>
</dbReference>
<protein>
    <submittedName>
        <fullName evidence="4">Transcriptional regulator</fullName>
    </submittedName>
</protein>
<dbReference type="InterPro" id="IPR007421">
    <property type="entry name" value="Schlafen_AlbA_2_dom"/>
</dbReference>
<gene>
    <name evidence="4" type="ORF">EJK80_02150</name>
</gene>
<organism evidence="4 5">
    <name type="scientific">Corynebacterium phoceense</name>
    <dbReference type="NCBI Taxonomy" id="1686286"/>
    <lineage>
        <taxon>Bacteria</taxon>
        <taxon>Bacillati</taxon>
        <taxon>Actinomycetota</taxon>
        <taxon>Actinomycetes</taxon>
        <taxon>Mycobacteriales</taxon>
        <taxon>Corynebacteriaceae</taxon>
        <taxon>Corynebacterium</taxon>
    </lineage>
</organism>
<feature type="domain" description="HTH marR-type" evidence="3">
    <location>
        <begin position="528"/>
        <end position="580"/>
    </location>
</feature>
<dbReference type="GO" id="GO:0003700">
    <property type="term" value="F:DNA-binding transcription factor activity"/>
    <property type="evidence" value="ECO:0007669"/>
    <property type="project" value="InterPro"/>
</dbReference>
<evidence type="ECO:0000313" key="4">
    <source>
        <dbReference type="EMBL" id="TQE44405.1"/>
    </source>
</evidence>
<dbReference type="Pfam" id="PF04326">
    <property type="entry name" value="SLFN_AlbA_2"/>
    <property type="match status" value="1"/>
</dbReference>
<dbReference type="GeneID" id="79851773"/>
<evidence type="ECO:0000259" key="2">
    <source>
        <dbReference type="Pfam" id="PF04326"/>
    </source>
</evidence>
<keyword evidence="5" id="KW-1185">Reference proteome</keyword>
<dbReference type="STRING" id="1686286.GCA_900092335_00426"/>
<dbReference type="SUPFAM" id="SSF46785">
    <property type="entry name" value="Winged helix' DNA-binding domain"/>
    <property type="match status" value="1"/>
</dbReference>
<dbReference type="Pfam" id="PF12802">
    <property type="entry name" value="MarR_2"/>
    <property type="match status" value="1"/>
</dbReference>
<dbReference type="Proteomes" id="UP000318080">
    <property type="component" value="Unassembled WGS sequence"/>
</dbReference>
<dbReference type="PANTHER" id="PTHR30595">
    <property type="entry name" value="GLPR-RELATED TRANSCRIPTIONAL REPRESSOR"/>
    <property type="match status" value="1"/>
</dbReference>
<dbReference type="Gene3D" id="1.10.10.10">
    <property type="entry name" value="Winged helix-like DNA-binding domain superfamily/Winged helix DNA-binding domain"/>
    <property type="match status" value="1"/>
</dbReference>